<proteinExistence type="predicted"/>
<dbReference type="Proteomes" id="UP001199469">
    <property type="component" value="Unassembled WGS sequence"/>
</dbReference>
<keyword evidence="4" id="KW-1185">Reference proteome</keyword>
<comment type="caution">
    <text evidence="3">The sequence shown here is derived from an EMBL/GenBank/DDBJ whole genome shotgun (WGS) entry which is preliminary data.</text>
</comment>
<protein>
    <submittedName>
        <fullName evidence="3">Glycosyltransferase family 4 protein</fullName>
    </submittedName>
</protein>
<dbReference type="Gene3D" id="3.40.50.2000">
    <property type="entry name" value="Glycogen Phosphorylase B"/>
    <property type="match status" value="2"/>
</dbReference>
<reference evidence="3 4" key="1">
    <citation type="submission" date="2021-11" db="EMBL/GenBank/DDBJ databases">
        <title>Draft genome sequence of Actinomycetospora sp. SF1 isolated from the rhizosphere soil.</title>
        <authorList>
            <person name="Duangmal K."/>
            <person name="Chantavorakit T."/>
        </authorList>
    </citation>
    <scope>NUCLEOTIDE SEQUENCE [LARGE SCALE GENOMIC DNA]</scope>
    <source>
        <strain evidence="3 4">TBRC 5722</strain>
    </source>
</reference>
<dbReference type="PANTHER" id="PTHR45947:SF3">
    <property type="entry name" value="SULFOQUINOVOSYL TRANSFERASE SQD2"/>
    <property type="match status" value="1"/>
</dbReference>
<dbReference type="EMBL" id="JAJNDB010000005">
    <property type="protein sequence ID" value="MCD2196159.1"/>
    <property type="molecule type" value="Genomic_DNA"/>
</dbReference>
<dbReference type="RefSeq" id="WP_230738013.1">
    <property type="nucleotide sequence ID" value="NZ_JAJNDB010000005.1"/>
</dbReference>
<evidence type="ECO:0000259" key="2">
    <source>
        <dbReference type="Pfam" id="PF00534"/>
    </source>
</evidence>
<dbReference type="Pfam" id="PF00534">
    <property type="entry name" value="Glycos_transf_1"/>
    <property type="match status" value="1"/>
</dbReference>
<keyword evidence="1" id="KW-0808">Transferase</keyword>
<dbReference type="InterPro" id="IPR050194">
    <property type="entry name" value="Glycosyltransferase_grp1"/>
</dbReference>
<dbReference type="PANTHER" id="PTHR45947">
    <property type="entry name" value="SULFOQUINOVOSYL TRANSFERASE SQD2"/>
    <property type="match status" value="1"/>
</dbReference>
<evidence type="ECO:0000256" key="1">
    <source>
        <dbReference type="ARBA" id="ARBA00022679"/>
    </source>
</evidence>
<dbReference type="InterPro" id="IPR001296">
    <property type="entry name" value="Glyco_trans_1"/>
</dbReference>
<name>A0ABS8PDC3_9PSEU</name>
<feature type="domain" description="Glycosyl transferase family 1" evidence="2">
    <location>
        <begin position="214"/>
        <end position="353"/>
    </location>
</feature>
<accession>A0ABS8PDC3</accession>
<gene>
    <name evidence="3" type="ORF">LQ327_22560</name>
</gene>
<dbReference type="CDD" id="cd03801">
    <property type="entry name" value="GT4_PimA-like"/>
    <property type="match status" value="1"/>
</dbReference>
<evidence type="ECO:0000313" key="4">
    <source>
        <dbReference type="Proteomes" id="UP001199469"/>
    </source>
</evidence>
<organism evidence="3 4">
    <name type="scientific">Actinomycetospora endophytica</name>
    <dbReference type="NCBI Taxonomy" id="2291215"/>
    <lineage>
        <taxon>Bacteria</taxon>
        <taxon>Bacillati</taxon>
        <taxon>Actinomycetota</taxon>
        <taxon>Actinomycetes</taxon>
        <taxon>Pseudonocardiales</taxon>
        <taxon>Pseudonocardiaceae</taxon>
        <taxon>Actinomycetospora</taxon>
    </lineage>
</organism>
<evidence type="ECO:0000313" key="3">
    <source>
        <dbReference type="EMBL" id="MCD2196159.1"/>
    </source>
</evidence>
<dbReference type="SUPFAM" id="SSF53756">
    <property type="entry name" value="UDP-Glycosyltransferase/glycogen phosphorylase"/>
    <property type="match status" value="1"/>
</dbReference>
<sequence length="396" mass="43671">MSSNGDYPAANPMDHKFSNDLKLDGDIRSHPRLVWLTNFPMRYRWSTWSWLSEILSLTVVCMNPLDGHDGDPQIGQAEFILASSRPKKMSAAALHRPSIRLLRILRTVRPDWVHIDGWESPAYWQTILWAKTQGVPISLGYRSTVTSRRYHSGPAATLRRVILSAADVLVTGGPASTSNVRDLLGERPVVIEALNNVDVDQIAEDVNNIRTSLGGEKQTFLYVGQLIERKNVAALLDAFEVVVKQTGPARLSIVGTGPLNADLKDRAARLHPDADVRFRDHLNGADLWREYAFSQTLVLPSMQEVWGLVVNEALAAGLHAVVSSQAGSAEYVRDMPGVYVSEPDSASLAKAMVKSVKEFDGWIADPPIRRLKPGLGLEKLVAEIIESAARSNATER</sequence>